<keyword evidence="2" id="KW-0789">Thiol protease inhibitor</keyword>
<dbReference type="AlphaFoldDB" id="A0A9W7ID66"/>
<feature type="domain" description="Cystatin" evidence="4">
    <location>
        <begin position="31"/>
        <end position="116"/>
    </location>
</feature>
<dbReference type="PANTHER" id="PTHR47364:SF2">
    <property type="entry name" value="CYSTEINE PROTEINASE INHIBITOR 5"/>
    <property type="match status" value="1"/>
</dbReference>
<dbReference type="Proteomes" id="UP001165190">
    <property type="component" value="Unassembled WGS sequence"/>
</dbReference>
<dbReference type="OrthoDB" id="2016588at2759"/>
<feature type="chain" id="PRO_5040888575" description="Cystatin domain-containing protein" evidence="3">
    <location>
        <begin position="23"/>
        <end position="118"/>
    </location>
</feature>
<name>A0A9W7ID66_HIBTR</name>
<evidence type="ECO:0000256" key="2">
    <source>
        <dbReference type="ARBA" id="ARBA00022704"/>
    </source>
</evidence>
<dbReference type="PROSITE" id="PS00287">
    <property type="entry name" value="CYSTATIN"/>
    <property type="match status" value="1"/>
</dbReference>
<evidence type="ECO:0000259" key="4">
    <source>
        <dbReference type="SMART" id="SM00043"/>
    </source>
</evidence>
<evidence type="ECO:0000313" key="5">
    <source>
        <dbReference type="EMBL" id="GMI93268.1"/>
    </source>
</evidence>
<reference evidence="5" key="1">
    <citation type="submission" date="2023-05" db="EMBL/GenBank/DDBJ databases">
        <title>Genome and transcriptome analyses reveal genes involved in the formation of fine ridges on petal epidermal cells in Hibiscus trionum.</title>
        <authorList>
            <person name="Koshimizu S."/>
            <person name="Masuda S."/>
            <person name="Ishii T."/>
            <person name="Shirasu K."/>
            <person name="Hoshino A."/>
            <person name="Arita M."/>
        </authorList>
    </citation>
    <scope>NUCLEOTIDE SEQUENCE</scope>
    <source>
        <strain evidence="5">Hamamatsu line</strain>
    </source>
</reference>
<dbReference type="InterPro" id="IPR046350">
    <property type="entry name" value="Cystatin_sf"/>
</dbReference>
<proteinExistence type="predicted"/>
<comment type="caution">
    <text evidence="5">The sequence shown here is derived from an EMBL/GenBank/DDBJ whole genome shotgun (WGS) entry which is preliminary data.</text>
</comment>
<feature type="signal peptide" evidence="3">
    <location>
        <begin position="1"/>
        <end position="22"/>
    </location>
</feature>
<dbReference type="InterPro" id="IPR000010">
    <property type="entry name" value="Cystatin_dom"/>
</dbReference>
<dbReference type="GO" id="GO:0004869">
    <property type="term" value="F:cysteine-type endopeptidase inhibitor activity"/>
    <property type="evidence" value="ECO:0007669"/>
    <property type="project" value="UniProtKB-KW"/>
</dbReference>
<dbReference type="SUPFAM" id="SSF54403">
    <property type="entry name" value="Cystatin/monellin"/>
    <property type="match status" value="1"/>
</dbReference>
<dbReference type="InterPro" id="IPR018073">
    <property type="entry name" value="Prot_inh_cystat_CS"/>
</dbReference>
<keyword evidence="6" id="KW-1185">Reference proteome</keyword>
<evidence type="ECO:0000256" key="3">
    <source>
        <dbReference type="SAM" id="SignalP"/>
    </source>
</evidence>
<dbReference type="SMART" id="SM00043">
    <property type="entry name" value="CY"/>
    <property type="match status" value="1"/>
</dbReference>
<keyword evidence="3" id="KW-0732">Signal</keyword>
<evidence type="ECO:0000256" key="1">
    <source>
        <dbReference type="ARBA" id="ARBA00022690"/>
    </source>
</evidence>
<keyword evidence="1" id="KW-0646">Protease inhibitor</keyword>
<gene>
    <name evidence="5" type="ORF">HRI_002996100</name>
</gene>
<protein>
    <recommendedName>
        <fullName evidence="4">Cystatin domain-containing protein</fullName>
    </recommendedName>
</protein>
<accession>A0A9W7ID66</accession>
<sequence length="118" mass="13428">MQQIRTFLILLLSLIFLPFITADVKKYPAVAWTSIKNVTDPHVMQIAEFAVDENNVRSGENLELMAVVRGATQVVSGMNYRMVLKATDGTTAKLYMTFVFEKAWEGYKKLDYFEPLQG</sequence>
<evidence type="ECO:0000313" key="6">
    <source>
        <dbReference type="Proteomes" id="UP001165190"/>
    </source>
</evidence>
<dbReference type="Pfam" id="PF16845">
    <property type="entry name" value="SQAPI"/>
    <property type="match status" value="1"/>
</dbReference>
<dbReference type="PANTHER" id="PTHR47364">
    <property type="entry name" value="CYSTEINE PROTEINASE INHIBITOR 5"/>
    <property type="match status" value="1"/>
</dbReference>
<dbReference type="CDD" id="cd00042">
    <property type="entry name" value="CY"/>
    <property type="match status" value="1"/>
</dbReference>
<dbReference type="EMBL" id="BSYR01000025">
    <property type="protein sequence ID" value="GMI93268.1"/>
    <property type="molecule type" value="Genomic_DNA"/>
</dbReference>
<organism evidence="5 6">
    <name type="scientific">Hibiscus trionum</name>
    <name type="common">Flower of an hour</name>
    <dbReference type="NCBI Taxonomy" id="183268"/>
    <lineage>
        <taxon>Eukaryota</taxon>
        <taxon>Viridiplantae</taxon>
        <taxon>Streptophyta</taxon>
        <taxon>Embryophyta</taxon>
        <taxon>Tracheophyta</taxon>
        <taxon>Spermatophyta</taxon>
        <taxon>Magnoliopsida</taxon>
        <taxon>eudicotyledons</taxon>
        <taxon>Gunneridae</taxon>
        <taxon>Pentapetalae</taxon>
        <taxon>rosids</taxon>
        <taxon>malvids</taxon>
        <taxon>Malvales</taxon>
        <taxon>Malvaceae</taxon>
        <taxon>Malvoideae</taxon>
        <taxon>Hibiscus</taxon>
    </lineage>
</organism>
<dbReference type="Gene3D" id="3.10.450.10">
    <property type="match status" value="1"/>
</dbReference>